<feature type="domain" description="ERCC4" evidence="16">
    <location>
        <begin position="344"/>
        <end position="450"/>
    </location>
</feature>
<dbReference type="Proteomes" id="UP001201980">
    <property type="component" value="Unassembled WGS sequence"/>
</dbReference>
<dbReference type="GO" id="GO:0000712">
    <property type="term" value="P:resolution of meiotic recombination intermediates"/>
    <property type="evidence" value="ECO:0007669"/>
    <property type="project" value="UniProtKB-ARBA"/>
</dbReference>
<dbReference type="FunFam" id="3.40.50.10130:FF:000003">
    <property type="entry name" value="Crossover junction endonuclease MUS81"/>
    <property type="match status" value="1"/>
</dbReference>
<keyword evidence="5 14" id="KW-0479">Metal-binding</keyword>
<dbReference type="Pfam" id="PF02732">
    <property type="entry name" value="ERCC4"/>
    <property type="match status" value="1"/>
</dbReference>
<dbReference type="InterPro" id="IPR010996">
    <property type="entry name" value="HHH_MUS81"/>
</dbReference>
<protein>
    <recommendedName>
        <fullName evidence="14">Crossover junction endonuclease MUS81</fullName>
        <ecNumber evidence="14">3.1.22.-</ecNumber>
    </recommendedName>
</protein>
<comment type="cofactor">
    <cofactor evidence="1 14">
        <name>Mg(2+)</name>
        <dbReference type="ChEBI" id="CHEBI:18420"/>
    </cofactor>
</comment>
<dbReference type="Gene3D" id="1.10.150.110">
    <property type="entry name" value="DNA polymerase beta, N-terminal domain-like"/>
    <property type="match status" value="1"/>
</dbReference>
<dbReference type="AlphaFoldDB" id="A0AAD5RND4"/>
<dbReference type="Gene3D" id="3.40.50.10130">
    <property type="match status" value="1"/>
</dbReference>
<evidence type="ECO:0000256" key="11">
    <source>
        <dbReference type="ARBA" id="ARBA00023204"/>
    </source>
</evidence>
<evidence type="ECO:0000259" key="16">
    <source>
        <dbReference type="SMART" id="SM00891"/>
    </source>
</evidence>
<dbReference type="GO" id="GO:0008821">
    <property type="term" value="F:crossover junction DNA endonuclease activity"/>
    <property type="evidence" value="ECO:0007669"/>
    <property type="project" value="UniProtKB-UniRule"/>
</dbReference>
<evidence type="ECO:0000256" key="13">
    <source>
        <dbReference type="ARBA" id="ARBA00023254"/>
    </source>
</evidence>
<dbReference type="PANTHER" id="PTHR13451:SF0">
    <property type="entry name" value="CROSSOVER JUNCTION ENDONUCLEASE MUS81"/>
    <property type="match status" value="1"/>
</dbReference>
<dbReference type="FunFam" id="1.10.150.110:FF:000001">
    <property type="entry name" value="Putative Crossover junction endonuclease MUS81"/>
    <property type="match status" value="1"/>
</dbReference>
<dbReference type="PANTHER" id="PTHR13451">
    <property type="entry name" value="CLASS II CROSSOVER JUNCTION ENDONUCLEASE MUS81"/>
    <property type="match status" value="1"/>
</dbReference>
<keyword evidence="10 14" id="KW-0233">DNA recombination</keyword>
<dbReference type="Pfam" id="PF14716">
    <property type="entry name" value="HHH_8"/>
    <property type="match status" value="1"/>
</dbReference>
<evidence type="ECO:0000256" key="6">
    <source>
        <dbReference type="ARBA" id="ARBA00022759"/>
    </source>
</evidence>
<dbReference type="InterPro" id="IPR036388">
    <property type="entry name" value="WH-like_DNA-bd_sf"/>
</dbReference>
<evidence type="ECO:0000256" key="4">
    <source>
        <dbReference type="ARBA" id="ARBA00022722"/>
    </source>
</evidence>
<evidence type="ECO:0000256" key="10">
    <source>
        <dbReference type="ARBA" id="ARBA00023172"/>
    </source>
</evidence>
<comment type="function">
    <text evidence="14">Interacts with EME1 to form a DNA structure-specific endonuclease with substrate preference for branched DNA structures with a 5'-end at the branch nick. Typical substrates include 3'-flap structures, D-loops, replication forks and nicked Holliday junctions. May be required in mitosis for the processing of stalled or collapsed replication fork intermediates. May be required in meiosis for the repair of meiosis-specific double strand breaks subsequent to single-end invasion (SEI).</text>
</comment>
<comment type="subcellular location">
    <subcellularLocation>
        <location evidence="2 14">Nucleus</location>
    </subcellularLocation>
</comment>
<dbReference type="EMBL" id="JAKWBI020000189">
    <property type="protein sequence ID" value="KAJ2899738.1"/>
    <property type="molecule type" value="Genomic_DNA"/>
</dbReference>
<evidence type="ECO:0000256" key="2">
    <source>
        <dbReference type="ARBA" id="ARBA00004123"/>
    </source>
</evidence>
<dbReference type="EC" id="3.1.22.-" evidence="14"/>
<keyword evidence="18" id="KW-1185">Reference proteome</keyword>
<dbReference type="Gene3D" id="1.10.10.10">
    <property type="entry name" value="Winged helix-like DNA-binding domain superfamily/Winged helix DNA-binding domain"/>
    <property type="match status" value="1"/>
</dbReference>
<dbReference type="CDD" id="cd20074">
    <property type="entry name" value="XPF_nuclease_Mus81"/>
    <property type="match status" value="1"/>
</dbReference>
<feature type="region of interest" description="Disordered" evidence="15">
    <location>
        <begin position="274"/>
        <end position="300"/>
    </location>
</feature>
<dbReference type="GO" id="GO:0006308">
    <property type="term" value="P:DNA catabolic process"/>
    <property type="evidence" value="ECO:0007669"/>
    <property type="project" value="UniProtKB-UniRule"/>
</dbReference>
<dbReference type="Gene3D" id="1.10.150.670">
    <property type="entry name" value="Crossover junction endonuclease EME1, DNA-binding domain"/>
    <property type="match status" value="1"/>
</dbReference>
<evidence type="ECO:0000256" key="12">
    <source>
        <dbReference type="ARBA" id="ARBA00023242"/>
    </source>
</evidence>
<feature type="compositionally biased region" description="Polar residues" evidence="15">
    <location>
        <begin position="281"/>
        <end position="290"/>
    </location>
</feature>
<dbReference type="GO" id="GO:0003677">
    <property type="term" value="F:DNA binding"/>
    <property type="evidence" value="ECO:0007669"/>
    <property type="project" value="UniProtKB-UniRule"/>
</dbReference>
<gene>
    <name evidence="17" type="ORF">MKZ38_002812</name>
</gene>
<keyword evidence="6 14" id="KW-0255">Endonuclease</keyword>
<comment type="similarity">
    <text evidence="3 14">Belongs to the XPF family.</text>
</comment>
<evidence type="ECO:0000313" key="18">
    <source>
        <dbReference type="Proteomes" id="UP001201980"/>
    </source>
</evidence>
<accession>A0AAD5RND4</accession>
<keyword evidence="13" id="KW-0469">Meiosis</keyword>
<dbReference type="SUPFAM" id="SSF47802">
    <property type="entry name" value="DNA polymerase beta, N-terminal domain-like"/>
    <property type="match status" value="1"/>
</dbReference>
<evidence type="ECO:0000256" key="1">
    <source>
        <dbReference type="ARBA" id="ARBA00001946"/>
    </source>
</evidence>
<evidence type="ECO:0000256" key="7">
    <source>
        <dbReference type="ARBA" id="ARBA00022763"/>
    </source>
</evidence>
<dbReference type="InterPro" id="IPR027421">
    <property type="entry name" value="DNA_pol_lamdba_lyase_dom_sf"/>
</dbReference>
<evidence type="ECO:0000256" key="8">
    <source>
        <dbReference type="ARBA" id="ARBA00022801"/>
    </source>
</evidence>
<comment type="caution">
    <text evidence="17">The sequence shown here is derived from an EMBL/GenBank/DDBJ whole genome shotgun (WGS) entry which is preliminary data.</text>
</comment>
<dbReference type="InterPro" id="IPR011335">
    <property type="entry name" value="Restrct_endonuc-II-like"/>
</dbReference>
<dbReference type="InterPro" id="IPR006166">
    <property type="entry name" value="ERCC4_domain"/>
</dbReference>
<dbReference type="GO" id="GO:0000727">
    <property type="term" value="P:double-strand break repair via break-induced replication"/>
    <property type="evidence" value="ECO:0007669"/>
    <property type="project" value="UniProtKB-UniRule"/>
</dbReference>
<keyword evidence="8 14" id="KW-0378">Hydrolase</keyword>
<evidence type="ECO:0000313" key="17">
    <source>
        <dbReference type="EMBL" id="KAJ2899738.1"/>
    </source>
</evidence>
<sequence>MPDDHVPNPLLLQWVKEWLDQATERSTKGVTTYKNAYNSLKVCPLTFHHPSELKKLKGFGDKLCERLTDKMNKHCQQNGLPIPKRSRNNARSLDEALALEEINPPLRPKRQRKPKPYVPKLRSGPYALLLALGDMDEDGRSGLSKSEVIEAAQPHCDASFTVPPSANGHYTAWNSMAKLLEKELVVERGRPIRRYLLTDEGWDVAKNLKAVVEGRQASVSESRRSESVKMSPPRKAQPRNANQTKPSGLKFDGFVEFVGGGDSDSDIVEVDARDFDKRTARPTSPKQPSFAQMGERDNAKQDTRSLNYIDDIVPNKFTLSKPTESRKDGGVSPIRIPPGAFTFHLVLDSREVRAKRDRDYMQNELEKKGISPITRPLPLGDFTWVAKLNKPNLLRMNGDEGNEVVLDWIVERKRLDDLISSIKDSRFREQKFRLGRSGIKNVVYLVEEMNIDSEVWHKNEEAVQTALASTQVVDGFFVKKTQTTDDTIRYIARMTDMLRKNYETQPLYVIPGNSITPQSFLPTITGLREKEPSKGFYISYNSFESLGSKSDNLTLRDVYLKMLMCTRGVTGEKALEIQAKWKTPREFVEAFEKCGSGEVGRKRKRELIYGEMSHMVGKRKMGRALSGQIAEVWADGV</sequence>
<feature type="region of interest" description="Disordered" evidence="15">
    <location>
        <begin position="214"/>
        <end position="248"/>
    </location>
</feature>
<dbReference type="GO" id="GO:0048476">
    <property type="term" value="C:Holliday junction resolvase complex"/>
    <property type="evidence" value="ECO:0007669"/>
    <property type="project" value="UniProtKB-UniRule"/>
</dbReference>
<reference evidence="17" key="1">
    <citation type="submission" date="2022-07" db="EMBL/GenBank/DDBJ databases">
        <title>Draft genome sequence of Zalerion maritima ATCC 34329, a (micro)plastics degrading marine fungus.</title>
        <authorList>
            <person name="Paco A."/>
            <person name="Goncalves M.F.M."/>
            <person name="Rocha-Santos T.A.P."/>
            <person name="Alves A."/>
        </authorList>
    </citation>
    <scope>NUCLEOTIDE SEQUENCE</scope>
    <source>
        <strain evidence="17">ATCC 34329</strain>
    </source>
</reference>
<keyword evidence="4 14" id="KW-0540">Nuclease</keyword>
<keyword evidence="9 14" id="KW-0460">Magnesium</keyword>
<dbReference type="InterPro" id="IPR042530">
    <property type="entry name" value="EME1/EME2_C"/>
</dbReference>
<dbReference type="GO" id="GO:0031297">
    <property type="term" value="P:replication fork processing"/>
    <property type="evidence" value="ECO:0007669"/>
    <property type="project" value="UniProtKB-ARBA"/>
</dbReference>
<dbReference type="GO" id="GO:0005634">
    <property type="term" value="C:nucleus"/>
    <property type="evidence" value="ECO:0007669"/>
    <property type="project" value="UniProtKB-SubCell"/>
</dbReference>
<dbReference type="GO" id="GO:0031573">
    <property type="term" value="P:mitotic intra-S DNA damage checkpoint signaling"/>
    <property type="evidence" value="ECO:0007669"/>
    <property type="project" value="TreeGrafter"/>
</dbReference>
<dbReference type="SMART" id="SM00891">
    <property type="entry name" value="ERCC4"/>
    <property type="match status" value="1"/>
</dbReference>
<dbReference type="SUPFAM" id="SSF52980">
    <property type="entry name" value="Restriction endonuclease-like"/>
    <property type="match status" value="1"/>
</dbReference>
<dbReference type="InterPro" id="IPR033309">
    <property type="entry name" value="Mus81"/>
</dbReference>
<evidence type="ECO:0000256" key="14">
    <source>
        <dbReference type="RuleBase" id="RU369042"/>
    </source>
</evidence>
<evidence type="ECO:0000256" key="9">
    <source>
        <dbReference type="ARBA" id="ARBA00022842"/>
    </source>
</evidence>
<comment type="subunit">
    <text evidence="14">Interacts with EME1.</text>
</comment>
<evidence type="ECO:0000256" key="15">
    <source>
        <dbReference type="SAM" id="MobiDB-lite"/>
    </source>
</evidence>
<dbReference type="GO" id="GO:0048257">
    <property type="term" value="F:3'-flap endonuclease activity"/>
    <property type="evidence" value="ECO:0007669"/>
    <property type="project" value="TreeGrafter"/>
</dbReference>
<dbReference type="Pfam" id="PF21136">
    <property type="entry name" value="WHD_MUS81"/>
    <property type="match status" value="1"/>
</dbReference>
<dbReference type="GO" id="GO:0046872">
    <property type="term" value="F:metal ion binding"/>
    <property type="evidence" value="ECO:0007669"/>
    <property type="project" value="UniProtKB-UniRule"/>
</dbReference>
<evidence type="ECO:0000256" key="5">
    <source>
        <dbReference type="ARBA" id="ARBA00022723"/>
    </source>
</evidence>
<evidence type="ECO:0000256" key="3">
    <source>
        <dbReference type="ARBA" id="ARBA00010015"/>
    </source>
</evidence>
<proteinExistence type="inferred from homology"/>
<keyword evidence="11 14" id="KW-0234">DNA repair</keyword>
<dbReference type="InterPro" id="IPR047417">
    <property type="entry name" value="WHD_MUS81"/>
</dbReference>
<dbReference type="InterPro" id="IPR047416">
    <property type="entry name" value="XPF_nuclease_Mus81"/>
</dbReference>
<dbReference type="FunFam" id="1.10.10.10:FF:000307">
    <property type="entry name" value="Crossover junction endonuclease MUS81"/>
    <property type="match status" value="1"/>
</dbReference>
<keyword evidence="12 14" id="KW-0539">Nucleus</keyword>
<organism evidence="17 18">
    <name type="scientific">Zalerion maritima</name>
    <dbReference type="NCBI Taxonomy" id="339359"/>
    <lineage>
        <taxon>Eukaryota</taxon>
        <taxon>Fungi</taxon>
        <taxon>Dikarya</taxon>
        <taxon>Ascomycota</taxon>
        <taxon>Pezizomycotina</taxon>
        <taxon>Sordariomycetes</taxon>
        <taxon>Lulworthiomycetidae</taxon>
        <taxon>Lulworthiales</taxon>
        <taxon>Lulworthiaceae</taxon>
        <taxon>Zalerion</taxon>
    </lineage>
</organism>
<name>A0AAD5RND4_9PEZI</name>
<dbReference type="CDD" id="cd21036">
    <property type="entry name" value="WH_MUS81"/>
    <property type="match status" value="1"/>
</dbReference>
<keyword evidence="7 14" id="KW-0227">DNA damage</keyword>